<gene>
    <name evidence="1" type="ORF">METZ01_LOCUS346513</name>
</gene>
<accession>A0A382R7F7</accession>
<proteinExistence type="predicted"/>
<protein>
    <submittedName>
        <fullName evidence="1">Uncharacterized protein</fullName>
    </submittedName>
</protein>
<dbReference type="EMBL" id="UINC01119665">
    <property type="protein sequence ID" value="SVC93659.1"/>
    <property type="molecule type" value="Genomic_DNA"/>
</dbReference>
<reference evidence="1" key="1">
    <citation type="submission" date="2018-05" db="EMBL/GenBank/DDBJ databases">
        <authorList>
            <person name="Lanie J.A."/>
            <person name="Ng W.-L."/>
            <person name="Kazmierczak K.M."/>
            <person name="Andrzejewski T.M."/>
            <person name="Davidsen T.M."/>
            <person name="Wayne K.J."/>
            <person name="Tettelin H."/>
            <person name="Glass J.I."/>
            <person name="Rusch D."/>
            <person name="Podicherti R."/>
            <person name="Tsui H.-C.T."/>
            <person name="Winkler M.E."/>
        </authorList>
    </citation>
    <scope>NUCLEOTIDE SEQUENCE</scope>
</reference>
<evidence type="ECO:0000313" key="1">
    <source>
        <dbReference type="EMBL" id="SVC93659.1"/>
    </source>
</evidence>
<feature type="non-terminal residue" evidence="1">
    <location>
        <position position="264"/>
    </location>
</feature>
<name>A0A382R7F7_9ZZZZ</name>
<sequence>MHKLHIPVMGTGFSIDTPIRVAPFGISSVISIMDDILIEKVREHYCDKYNLSFTPIHRWSEDSRARRITAYIDTVIDIVNIKFSQIKKMPFFESNDKEKYFSMLPDESPLKDTYQDLMEMDSGKKRDKTEKYLTNQMLKGSIDVNIMVKLDRQNYDRKGNLLPGEFSDGKAALRGYAQSKAESSIIFSAGINQSLYSYITEFKDFYRNQSGKIKKKIIIKVSDFRSALIQGKFLAKKGLEIHEFRIESGLNCGGHAFASNGYLL</sequence>
<dbReference type="AlphaFoldDB" id="A0A382R7F7"/>
<organism evidence="1">
    <name type="scientific">marine metagenome</name>
    <dbReference type="NCBI Taxonomy" id="408172"/>
    <lineage>
        <taxon>unclassified sequences</taxon>
        <taxon>metagenomes</taxon>
        <taxon>ecological metagenomes</taxon>
    </lineage>
</organism>